<dbReference type="EMBL" id="QZWH01000006">
    <property type="protein sequence ID" value="RJT26927.1"/>
    <property type="molecule type" value="Genomic_DNA"/>
</dbReference>
<sequence length="93" mass="10331">MKDIYLKFPNEDQAGAALVGFGFEQDESGAFYHPGICIDVIGVIYTTDNPDAEEPEYSPEPGWHINLRIVDEIDTSALAQFMVNPDTPARVWA</sequence>
<evidence type="ECO:0000313" key="2">
    <source>
        <dbReference type="Proteomes" id="UP000276295"/>
    </source>
</evidence>
<comment type="caution">
    <text evidence="1">The sequence shown here is derived from an EMBL/GenBank/DDBJ whole genome shotgun (WGS) entry which is preliminary data.</text>
</comment>
<dbReference type="Proteomes" id="UP000276295">
    <property type="component" value="Unassembled WGS sequence"/>
</dbReference>
<dbReference type="RefSeq" id="WP_120063497.1">
    <property type="nucleotide sequence ID" value="NZ_QZWH01000006.1"/>
</dbReference>
<accession>A0A3A5JX65</accession>
<dbReference type="AlphaFoldDB" id="A0A3A5JX65"/>
<reference evidence="1 2" key="1">
    <citation type="submission" date="2018-09" db="EMBL/GenBank/DDBJ databases">
        <title>Draft genome sequence of Buttiauxella izardii CCUG 35510T.</title>
        <authorList>
            <person name="Salva-Serra F."/>
            <person name="Marathe N."/>
            <person name="Moore E."/>
            <person name="Stadler-Svensson L."/>
            <person name="Engstrom-Jakobsson H."/>
        </authorList>
    </citation>
    <scope>NUCLEOTIDE SEQUENCE [LARGE SCALE GENOMIC DNA]</scope>
    <source>
        <strain evidence="1 2">CCUG 35510</strain>
    </source>
</reference>
<evidence type="ECO:0000313" key="1">
    <source>
        <dbReference type="EMBL" id="RJT26927.1"/>
    </source>
</evidence>
<keyword evidence="2" id="KW-1185">Reference proteome</keyword>
<proteinExistence type="predicted"/>
<organism evidence="1 2">
    <name type="scientific">Buttiauxella izardii</name>
    <dbReference type="NCBI Taxonomy" id="82991"/>
    <lineage>
        <taxon>Bacteria</taxon>
        <taxon>Pseudomonadati</taxon>
        <taxon>Pseudomonadota</taxon>
        <taxon>Gammaproteobacteria</taxon>
        <taxon>Enterobacterales</taxon>
        <taxon>Enterobacteriaceae</taxon>
        <taxon>Buttiauxella</taxon>
    </lineage>
</organism>
<gene>
    <name evidence="1" type="ORF">D6029_03835</name>
</gene>
<protein>
    <submittedName>
        <fullName evidence="1">Uncharacterized protein</fullName>
    </submittedName>
</protein>
<name>A0A3A5JX65_9ENTR</name>